<comment type="caution">
    <text evidence="1">The sequence shown here is derived from an EMBL/GenBank/DDBJ whole genome shotgun (WGS) entry which is preliminary data.</text>
</comment>
<evidence type="ECO:0000313" key="2">
    <source>
        <dbReference type="Proteomes" id="UP000551353"/>
    </source>
</evidence>
<reference evidence="1 2" key="1">
    <citation type="submission" date="2020-08" db="EMBL/GenBank/DDBJ databases">
        <title>Genomic Encyclopedia of Type Strains, Phase IV (KMG-V): Genome sequencing to study the core and pangenomes of soil and plant-associated prokaryotes.</title>
        <authorList>
            <person name="Whitman W."/>
        </authorList>
    </citation>
    <scope>NUCLEOTIDE SEQUENCE [LARGE SCALE GENOMIC DNA]</scope>
    <source>
        <strain evidence="1 2">SEMIA 4087</strain>
    </source>
</reference>
<keyword evidence="2" id="KW-1185">Reference proteome</keyword>
<accession>A0ABR6ILQ3</accession>
<sequence>MLAIGSSTLVSSFATTLYASSAGSADLRYDSGMSLLANFETVSVFESEPPAIFAIKLNAIECDCRSRRAANRLIQPGDTKNGVAKQHLTWSLIYFRAADAVRQYPAPGQAICAFG</sequence>
<proteinExistence type="predicted"/>
<protein>
    <submittedName>
        <fullName evidence="1">Uncharacterized protein</fullName>
    </submittedName>
</protein>
<dbReference type="Proteomes" id="UP000551353">
    <property type="component" value="Unassembled WGS sequence"/>
</dbReference>
<organism evidence="1 2">
    <name type="scientific">Rhizobium mongolense</name>
    <dbReference type="NCBI Taxonomy" id="57676"/>
    <lineage>
        <taxon>Bacteria</taxon>
        <taxon>Pseudomonadati</taxon>
        <taxon>Pseudomonadota</taxon>
        <taxon>Alphaproteobacteria</taxon>
        <taxon>Hyphomicrobiales</taxon>
        <taxon>Rhizobiaceae</taxon>
        <taxon>Rhizobium/Agrobacterium group</taxon>
        <taxon>Rhizobium</taxon>
    </lineage>
</organism>
<dbReference type="EMBL" id="JACIFX010000003">
    <property type="protein sequence ID" value="MBB4228751.1"/>
    <property type="molecule type" value="Genomic_DNA"/>
</dbReference>
<gene>
    <name evidence="1" type="ORF">GGD56_002593</name>
</gene>
<evidence type="ECO:0000313" key="1">
    <source>
        <dbReference type="EMBL" id="MBB4228751.1"/>
    </source>
</evidence>
<name>A0ABR6ILQ3_9HYPH</name>